<accession>A0A4R5VKJ4</accession>
<dbReference type="EMBL" id="SMYO01000016">
    <property type="protein sequence ID" value="TDK58192.1"/>
    <property type="molecule type" value="Genomic_DNA"/>
</dbReference>
<comment type="similarity">
    <text evidence="1">Belongs to the MobA/MobL family.</text>
</comment>
<evidence type="ECO:0000259" key="3">
    <source>
        <dbReference type="Pfam" id="PF03389"/>
    </source>
</evidence>
<gene>
    <name evidence="4" type="ORF">E2K98_24235</name>
</gene>
<dbReference type="AlphaFoldDB" id="A0A4R5VKJ4"/>
<comment type="caution">
    <text evidence="4">The sequence shown here is derived from an EMBL/GenBank/DDBJ whole genome shotgun (WGS) entry which is preliminary data.</text>
</comment>
<feature type="domain" description="MobA/MobL protein" evidence="3">
    <location>
        <begin position="2"/>
        <end position="119"/>
    </location>
</feature>
<dbReference type="Pfam" id="PF03389">
    <property type="entry name" value="MobA_MobL"/>
    <property type="match status" value="1"/>
</dbReference>
<proteinExistence type="inferred from homology"/>
<dbReference type="InterPro" id="IPR005053">
    <property type="entry name" value="MobA_MobL"/>
</dbReference>
<evidence type="ECO:0000256" key="2">
    <source>
        <dbReference type="ARBA" id="ARBA00022971"/>
    </source>
</evidence>
<evidence type="ECO:0000313" key="5">
    <source>
        <dbReference type="Proteomes" id="UP000295132"/>
    </source>
</evidence>
<sequence>MNVALPKELSNDEQENLAIEFCKEVFVNDGMVADLSIHRDNEENPHFHVMLTIRPFNEDGTWGNKQVKVKEIMEGKEQVKALHTTDWNTKEKLVYWRKQWAHYANRYLEKNGFSERITHL</sequence>
<dbReference type="Proteomes" id="UP000295132">
    <property type="component" value="Unassembled WGS sequence"/>
</dbReference>
<name>A0A4R5VKJ4_9BACI</name>
<protein>
    <recommendedName>
        <fullName evidence="3">MobA/MobL protein domain-containing protein</fullName>
    </recommendedName>
</protein>
<organism evidence="4 5">
    <name type="scientific">Bacillus salipaludis</name>
    <dbReference type="NCBI Taxonomy" id="2547811"/>
    <lineage>
        <taxon>Bacteria</taxon>
        <taxon>Bacillati</taxon>
        <taxon>Bacillota</taxon>
        <taxon>Bacilli</taxon>
        <taxon>Bacillales</taxon>
        <taxon>Bacillaceae</taxon>
        <taxon>Bacillus</taxon>
    </lineage>
</organism>
<keyword evidence="2" id="KW-0184">Conjugation</keyword>
<dbReference type="Gene3D" id="3.30.930.30">
    <property type="match status" value="1"/>
</dbReference>
<evidence type="ECO:0000313" key="4">
    <source>
        <dbReference type="EMBL" id="TDK58192.1"/>
    </source>
</evidence>
<evidence type="ECO:0000256" key="1">
    <source>
        <dbReference type="ARBA" id="ARBA00010873"/>
    </source>
</evidence>
<reference evidence="4 5" key="1">
    <citation type="submission" date="2019-03" db="EMBL/GenBank/DDBJ databases">
        <title>Bacillus niacini sp. nov. a Nicotinate-Metabolizing Mesophile Isolated from Soil.</title>
        <authorList>
            <person name="Zhang G."/>
        </authorList>
    </citation>
    <scope>NUCLEOTIDE SEQUENCE [LARGE SCALE GENOMIC DNA]</scope>
    <source>
        <strain evidence="4 5">WN066</strain>
    </source>
</reference>